<evidence type="ECO:0000259" key="12">
    <source>
        <dbReference type="Pfam" id="PF08267"/>
    </source>
</evidence>
<protein>
    <recommendedName>
        <fullName evidence="10">5-methyltetrahydropteroyltriglutamate--homocysteine methyltransferase</fullName>
        <ecNumber evidence="10">2.1.1.14</ecNumber>
    </recommendedName>
    <alternativeName>
        <fullName evidence="10">Cobalamin-independent methionine synthase</fullName>
    </alternativeName>
    <alternativeName>
        <fullName evidence="10">Methionine synthase, vitamin-B12 independent isozyme</fullName>
    </alternativeName>
</protein>
<feature type="binding site" evidence="10">
    <location>
        <begin position="432"/>
        <end position="434"/>
    </location>
    <ligand>
        <name>L-methionine</name>
        <dbReference type="ChEBI" id="CHEBI:57844"/>
    </ligand>
</feature>
<dbReference type="SUPFAM" id="SSF51726">
    <property type="entry name" value="UROD/MetE-like"/>
    <property type="match status" value="2"/>
</dbReference>
<dbReference type="InterPro" id="IPR002629">
    <property type="entry name" value="Met_Synth_C/arc"/>
</dbReference>
<evidence type="ECO:0000256" key="8">
    <source>
        <dbReference type="ARBA" id="ARBA00022833"/>
    </source>
</evidence>
<keyword evidence="8 10" id="KW-0862">Zinc</keyword>
<evidence type="ECO:0000256" key="9">
    <source>
        <dbReference type="ARBA" id="ARBA00023167"/>
    </source>
</evidence>
<feature type="binding site" evidence="10">
    <location>
        <position position="485"/>
    </location>
    <ligand>
        <name>L-methionine</name>
        <dbReference type="ChEBI" id="CHEBI:57844"/>
    </ligand>
</feature>
<dbReference type="PIRSF" id="PIRSF000382">
    <property type="entry name" value="MeTrfase_B12_ind"/>
    <property type="match status" value="1"/>
</dbReference>
<dbReference type="GO" id="GO:0032259">
    <property type="term" value="P:methylation"/>
    <property type="evidence" value="ECO:0007669"/>
    <property type="project" value="UniProtKB-KW"/>
</dbReference>
<dbReference type="CDD" id="cd03312">
    <property type="entry name" value="CIMS_N_terminal_like"/>
    <property type="match status" value="1"/>
</dbReference>
<sequence length="769" mass="86958">MKIHNLGLPRIGEKRELKFALEAYWDKKISLDELTQKTDALREQTWAWQLAAGLDFIAVGDFPLYDQVLDTSILFSAIPQRFQHLSELDQQFAIARGDTCCQHAASDMTKWFNTNYHYIVPELDSETEFNLNAEKLLNEVAAAQTFLKSQNAKQQLKLKLIGPVSYLWLAKINNLNQLDDLLTPLLACYRELFKKIAATGIEWIQIEEPILTTEPESHWQNALRLSYAYLNQKRSVKLLLTTYFADVDEHIELINSLAVDGVHIDAVAGQPKLDDWLVKLNSEKVLSVGVIDGRNIWRSDLAAKLKSLQTIYDRKADNLWIAPSCSLQHVPVDLELETRLQQPVRSWLAFAKQKLVELNILKSALVDYEVDPVIAYSKPVTERLNSDLTLNVSLRQQIQALGFEHTQRDNEYNQRKIAQKSLNLPLLPTTTIGSFPQTAQVRHVRARFKRGEISETEYQSYIKAYIADAIAKQLEAGLDVLVHGEPERNDMVEFFGEQLDGFAITQYAWVQSYGSRCVKPPIIYGDIERKQAITVDTIQYAQSLTDKLVKGMLTGPVTILNWSFVRDDLSRQSVAKQIAFALRGEVSDLEAAGIKIIQVDEPAIREGLPLKKAHWQNYLGWAVEVFRIATSCVKDATQIHTHMCYSEFQDIVGAISALDADVISVEASRSDMSLLKPFAKPNYQNEIGLGVYDIHSPIVPNVDDLQAKIELSLNYIEIEQCWVNPDCGLKTRKWEEVLPALNNLVKAAEQVRAELTPAGHSGKALFEAS</sequence>
<comment type="similarity">
    <text evidence="3 10">Belongs to the vitamin-B12 independent methionine synthase family.</text>
</comment>
<gene>
    <name evidence="10 13" type="primary">metE</name>
    <name evidence="13" type="ORF">ABS311_04085</name>
</gene>
<keyword evidence="6 10" id="KW-0808">Transferase</keyword>
<dbReference type="NCBIfam" id="TIGR01371">
    <property type="entry name" value="met_syn_B12ind"/>
    <property type="match status" value="1"/>
</dbReference>
<keyword evidence="5 10" id="KW-0028">Amino-acid biosynthesis</keyword>
<evidence type="ECO:0000256" key="4">
    <source>
        <dbReference type="ARBA" id="ARBA00022603"/>
    </source>
</evidence>
<evidence type="ECO:0000256" key="2">
    <source>
        <dbReference type="ARBA" id="ARBA00004681"/>
    </source>
</evidence>
<feature type="binding site" evidence="10">
    <location>
        <position position="600"/>
    </location>
    <ligand>
        <name>L-homocysteine</name>
        <dbReference type="ChEBI" id="CHEBI:58199"/>
    </ligand>
</feature>
<evidence type="ECO:0000256" key="6">
    <source>
        <dbReference type="ARBA" id="ARBA00022679"/>
    </source>
</evidence>
<comment type="catalytic activity">
    <reaction evidence="10">
        <text>5-methyltetrahydropteroyltri-L-glutamate + L-homocysteine = tetrahydropteroyltri-L-glutamate + L-methionine</text>
        <dbReference type="Rhea" id="RHEA:21196"/>
        <dbReference type="ChEBI" id="CHEBI:57844"/>
        <dbReference type="ChEBI" id="CHEBI:58140"/>
        <dbReference type="ChEBI" id="CHEBI:58199"/>
        <dbReference type="ChEBI" id="CHEBI:58207"/>
        <dbReference type="EC" id="2.1.1.14"/>
    </reaction>
</comment>
<evidence type="ECO:0000256" key="7">
    <source>
        <dbReference type="ARBA" id="ARBA00022723"/>
    </source>
</evidence>
<keyword evidence="9 10" id="KW-0486">Methionine biosynthesis</keyword>
<dbReference type="EMBL" id="JBELOE010000080">
    <property type="protein sequence ID" value="MER2491055.1"/>
    <property type="molecule type" value="Genomic_DNA"/>
</dbReference>
<keyword evidence="7 10" id="KW-0479">Metal-binding</keyword>
<dbReference type="InterPro" id="IPR038071">
    <property type="entry name" value="UROD/MetE-like_sf"/>
</dbReference>
<dbReference type="InterPro" id="IPR013215">
    <property type="entry name" value="Cbl-indep_Met_Synth_N"/>
</dbReference>
<dbReference type="HAMAP" id="MF_00172">
    <property type="entry name" value="Meth_synth"/>
    <property type="match status" value="1"/>
</dbReference>
<keyword evidence="10" id="KW-0677">Repeat</keyword>
<keyword evidence="4 10" id="KW-0489">Methyltransferase</keyword>
<proteinExistence type="inferred from homology"/>
<evidence type="ECO:0000313" key="14">
    <source>
        <dbReference type="Proteomes" id="UP001467690"/>
    </source>
</evidence>
<feature type="domain" description="Cobalamin-independent methionine synthase MetE C-terminal/archaeal" evidence="11">
    <location>
        <begin position="427"/>
        <end position="749"/>
    </location>
</feature>
<feature type="binding site" evidence="10">
    <location>
        <position position="485"/>
    </location>
    <ligand>
        <name>L-homocysteine</name>
        <dbReference type="ChEBI" id="CHEBI:58199"/>
    </ligand>
</feature>
<evidence type="ECO:0000313" key="13">
    <source>
        <dbReference type="EMBL" id="MER2491055.1"/>
    </source>
</evidence>
<comment type="cofactor">
    <cofactor evidence="10">
        <name>Zn(2+)</name>
        <dbReference type="ChEBI" id="CHEBI:29105"/>
    </cofactor>
    <text evidence="10">Binds 1 zinc ion per subunit.</text>
</comment>
<feature type="binding site" evidence="10">
    <location>
        <position position="600"/>
    </location>
    <ligand>
        <name>L-methionine</name>
        <dbReference type="ChEBI" id="CHEBI:57844"/>
    </ligand>
</feature>
<feature type="domain" description="Cobalamin-independent methionine synthase MetE N-terminal" evidence="12">
    <location>
        <begin position="3"/>
        <end position="313"/>
    </location>
</feature>
<reference evidence="13 14" key="1">
    <citation type="submission" date="2024-06" db="EMBL/GenBank/DDBJ databases">
        <authorList>
            <person name="Chen R.Y."/>
        </authorList>
    </citation>
    <scope>NUCLEOTIDE SEQUENCE [LARGE SCALE GENOMIC DNA]</scope>
    <source>
        <strain evidence="13 14">D2</strain>
    </source>
</reference>
<comment type="caution">
    <text evidence="13">The sequence shown here is derived from an EMBL/GenBank/DDBJ whole genome shotgun (WGS) entry which is preliminary data.</text>
</comment>
<keyword evidence="14" id="KW-1185">Reference proteome</keyword>
<feature type="binding site" evidence="10">
    <location>
        <begin position="432"/>
        <end position="434"/>
    </location>
    <ligand>
        <name>L-homocysteine</name>
        <dbReference type="ChEBI" id="CHEBI:58199"/>
    </ligand>
</feature>
<dbReference type="Proteomes" id="UP001467690">
    <property type="component" value="Unassembled WGS sequence"/>
</dbReference>
<accession>A0ABV1RDV8</accession>
<dbReference type="GO" id="GO:0003871">
    <property type="term" value="F:5-methyltetrahydropteroyltriglutamate-homocysteine S-methyltransferase activity"/>
    <property type="evidence" value="ECO:0007669"/>
    <property type="project" value="UniProtKB-EC"/>
</dbReference>
<feature type="binding site" evidence="10">
    <location>
        <position position="666"/>
    </location>
    <ligand>
        <name>Zn(2+)</name>
        <dbReference type="ChEBI" id="CHEBI:29105"/>
        <note>catalytic</note>
    </ligand>
</feature>
<evidence type="ECO:0000256" key="10">
    <source>
        <dbReference type="HAMAP-Rule" id="MF_00172"/>
    </source>
</evidence>
<organism evidence="13 14">
    <name type="scientific">Catenovulum sediminis</name>
    <dbReference type="NCBI Taxonomy" id="1740262"/>
    <lineage>
        <taxon>Bacteria</taxon>
        <taxon>Pseudomonadati</taxon>
        <taxon>Pseudomonadota</taxon>
        <taxon>Gammaproteobacteria</taxon>
        <taxon>Alteromonadales</taxon>
        <taxon>Alteromonadaceae</taxon>
        <taxon>Catenovulum</taxon>
    </lineage>
</organism>
<feature type="active site" description="Proton donor" evidence="10">
    <location>
        <position position="695"/>
    </location>
</feature>
<dbReference type="InterPro" id="IPR006276">
    <property type="entry name" value="Cobalamin-indep_Met_synthase"/>
</dbReference>
<comment type="pathway">
    <text evidence="2 10">Amino-acid biosynthesis; L-methionine biosynthesis via de novo pathway; L-methionine from L-homocysteine (MetE route): step 1/1.</text>
</comment>
<feature type="binding site" evidence="10">
    <location>
        <position position="110"/>
    </location>
    <ligand>
        <name>5-methyltetrahydropteroyltri-L-glutamate</name>
        <dbReference type="ChEBI" id="CHEBI:58207"/>
    </ligand>
</feature>
<feature type="binding site" evidence="10">
    <location>
        <position position="562"/>
    </location>
    <ligand>
        <name>5-methyltetrahydropteroyltri-L-glutamate</name>
        <dbReference type="ChEBI" id="CHEBI:58207"/>
    </ligand>
</feature>
<comment type="function">
    <text evidence="1 10">Catalyzes the transfer of a methyl group from 5-methyltetrahydrofolate to homocysteine resulting in methionine formation.</text>
</comment>
<name>A0ABV1RDV8_9ALTE</name>
<dbReference type="NCBIfam" id="NF003556">
    <property type="entry name" value="PRK05222.1"/>
    <property type="match status" value="1"/>
</dbReference>
<feature type="binding site" evidence="10">
    <location>
        <position position="606"/>
    </location>
    <ligand>
        <name>5-methyltetrahydropteroyltri-L-glutamate</name>
        <dbReference type="ChEBI" id="CHEBI:58207"/>
    </ligand>
</feature>
<dbReference type="CDD" id="cd03311">
    <property type="entry name" value="CIMS_C_terminal_like"/>
    <property type="match status" value="1"/>
</dbReference>
<evidence type="ECO:0000259" key="11">
    <source>
        <dbReference type="Pfam" id="PF01717"/>
    </source>
</evidence>
<dbReference type="PANTHER" id="PTHR30519">
    <property type="entry name" value="5-METHYLTETRAHYDROPTEROYLTRIGLUTAMATE--HOMOCYSTEINE METHYLTRANSFERASE"/>
    <property type="match status" value="1"/>
</dbReference>
<dbReference type="Gene3D" id="3.20.20.210">
    <property type="match status" value="2"/>
</dbReference>
<feature type="binding site" evidence="10">
    <location>
        <begin position="15"/>
        <end position="18"/>
    </location>
    <ligand>
        <name>5-methyltetrahydropteroyltri-L-glutamate</name>
        <dbReference type="ChEBI" id="CHEBI:58207"/>
    </ligand>
</feature>
<dbReference type="EC" id="2.1.1.14" evidence="10"/>
<evidence type="ECO:0000256" key="5">
    <source>
        <dbReference type="ARBA" id="ARBA00022605"/>
    </source>
</evidence>
<dbReference type="Pfam" id="PF01717">
    <property type="entry name" value="Meth_synt_2"/>
    <property type="match status" value="1"/>
</dbReference>
<evidence type="ECO:0000256" key="3">
    <source>
        <dbReference type="ARBA" id="ARBA00009553"/>
    </source>
</evidence>
<feature type="binding site" evidence="10">
    <location>
        <position position="644"/>
    </location>
    <ligand>
        <name>Zn(2+)</name>
        <dbReference type="ChEBI" id="CHEBI:29105"/>
        <note>catalytic</note>
    </ligand>
</feature>
<feature type="binding site" evidence="10">
    <location>
        <begin position="516"/>
        <end position="517"/>
    </location>
    <ligand>
        <name>5-methyltetrahydropteroyltri-L-glutamate</name>
        <dbReference type="ChEBI" id="CHEBI:58207"/>
    </ligand>
</feature>
<feature type="binding site" evidence="10">
    <location>
        <position position="642"/>
    </location>
    <ligand>
        <name>Zn(2+)</name>
        <dbReference type="ChEBI" id="CHEBI:29105"/>
        <note>catalytic</note>
    </ligand>
</feature>
<dbReference type="RefSeq" id="WP_350400788.1">
    <property type="nucleotide sequence ID" value="NZ_JBELOE010000080.1"/>
</dbReference>
<dbReference type="Pfam" id="PF08267">
    <property type="entry name" value="Meth_synt_1"/>
    <property type="match status" value="1"/>
</dbReference>
<evidence type="ECO:0000256" key="1">
    <source>
        <dbReference type="ARBA" id="ARBA00002777"/>
    </source>
</evidence>
<feature type="binding site" evidence="10">
    <location>
        <position position="727"/>
    </location>
    <ligand>
        <name>Zn(2+)</name>
        <dbReference type="ChEBI" id="CHEBI:29105"/>
        <note>catalytic</note>
    </ligand>
</feature>